<feature type="region of interest" description="Disordered" evidence="1">
    <location>
        <begin position="284"/>
        <end position="305"/>
    </location>
</feature>
<dbReference type="InterPro" id="IPR006860">
    <property type="entry name" value="FecR"/>
</dbReference>
<reference evidence="3 4" key="1">
    <citation type="journal article" date="2018" name="Nat. Biotechnol.">
        <title>A standardized bacterial taxonomy based on genome phylogeny substantially revises the tree of life.</title>
        <authorList>
            <person name="Parks D.H."/>
            <person name="Chuvochina M."/>
            <person name="Waite D.W."/>
            <person name="Rinke C."/>
            <person name="Skarshewski A."/>
            <person name="Chaumeil P.A."/>
            <person name="Hugenholtz P."/>
        </authorList>
    </citation>
    <scope>NUCLEOTIDE SEQUENCE [LARGE SCALE GENOMIC DNA]</scope>
    <source>
        <strain evidence="3">UBA9015</strain>
    </source>
</reference>
<dbReference type="Gene3D" id="2.60.120.1440">
    <property type="match status" value="1"/>
</dbReference>
<dbReference type="Pfam" id="PF04773">
    <property type="entry name" value="FecR"/>
    <property type="match status" value="1"/>
</dbReference>
<evidence type="ECO:0000259" key="2">
    <source>
        <dbReference type="Pfam" id="PF04773"/>
    </source>
</evidence>
<accession>A0A3D0WCG6</accession>
<dbReference type="AlphaFoldDB" id="A0A3D0WCG6"/>
<name>A0A3D0WCG6_9SPHN</name>
<feature type="non-terminal residue" evidence="3">
    <location>
        <position position="305"/>
    </location>
</feature>
<evidence type="ECO:0000313" key="4">
    <source>
        <dbReference type="Proteomes" id="UP000262699"/>
    </source>
</evidence>
<protein>
    <recommendedName>
        <fullName evidence="2">FecR protein domain-containing protein</fullName>
    </recommendedName>
</protein>
<dbReference type="EMBL" id="DOYJ01000163">
    <property type="protein sequence ID" value="HCB75664.1"/>
    <property type="molecule type" value="Genomic_DNA"/>
</dbReference>
<feature type="compositionally biased region" description="Low complexity" evidence="1">
    <location>
        <begin position="185"/>
        <end position="208"/>
    </location>
</feature>
<dbReference type="PANTHER" id="PTHR38731:SF3">
    <property type="entry name" value="BLL6125 PROTEIN"/>
    <property type="match status" value="1"/>
</dbReference>
<dbReference type="PANTHER" id="PTHR38731">
    <property type="entry name" value="LIPL45-RELATED LIPOPROTEIN-RELATED"/>
    <property type="match status" value="1"/>
</dbReference>
<evidence type="ECO:0000256" key="1">
    <source>
        <dbReference type="SAM" id="MobiDB-lite"/>
    </source>
</evidence>
<organism evidence="3 4">
    <name type="scientific">Sphingomonas bacterium</name>
    <dbReference type="NCBI Taxonomy" id="1895847"/>
    <lineage>
        <taxon>Bacteria</taxon>
        <taxon>Pseudomonadati</taxon>
        <taxon>Pseudomonadota</taxon>
        <taxon>Alphaproteobacteria</taxon>
        <taxon>Sphingomonadales</taxon>
        <taxon>Sphingomonadaceae</taxon>
        <taxon>Sphingomonas</taxon>
    </lineage>
</organism>
<feature type="compositionally biased region" description="Low complexity" evidence="1">
    <location>
        <begin position="294"/>
        <end position="305"/>
    </location>
</feature>
<sequence length="305" mass="30902">MTAVLLCAASPVAYGQSLDWKVSEVAGKVVIRDGAGERVASRGTAIAPGAILATGAGGRAVIVRGKDFVTVSASSRLRIPAVAEKRGLFEVLQEWGNAVFQIEKQMKPHFGVKTPYLAAVVKGTTFSVTVTGEGTSLQVIEGAVETSTIDGGASELIRPGMLATISATDQMRLTVQGQHTRTIDSPQRQSVQPSSPSAPTAEVETPAPADAPAPAPIATTAAEPVAAAPAAFADTAPDASFLALQTIVEVIGAKPVDLDRSTNGLVGGSTQIQFASVDPAAVRADLGRGGSDVSSSPAATPIAAP</sequence>
<proteinExistence type="predicted"/>
<evidence type="ECO:0000313" key="3">
    <source>
        <dbReference type="EMBL" id="HCB75664.1"/>
    </source>
</evidence>
<feature type="domain" description="FecR protein" evidence="2">
    <location>
        <begin position="52"/>
        <end position="145"/>
    </location>
</feature>
<dbReference type="Proteomes" id="UP000262699">
    <property type="component" value="Unassembled WGS sequence"/>
</dbReference>
<comment type="caution">
    <text evidence="3">The sequence shown here is derived from an EMBL/GenBank/DDBJ whole genome shotgun (WGS) entry which is preliminary data.</text>
</comment>
<feature type="region of interest" description="Disordered" evidence="1">
    <location>
        <begin position="177"/>
        <end position="215"/>
    </location>
</feature>
<gene>
    <name evidence="3" type="ORF">DEP91_05745</name>
</gene>